<evidence type="ECO:0000259" key="1">
    <source>
        <dbReference type="SMART" id="SM00966"/>
    </source>
</evidence>
<dbReference type="InterPro" id="IPR007159">
    <property type="entry name" value="SpoVT-AbrB_dom"/>
</dbReference>
<dbReference type="SMART" id="SM00966">
    <property type="entry name" value="SpoVT_AbrB"/>
    <property type="match status" value="1"/>
</dbReference>
<dbReference type="GO" id="GO:0003677">
    <property type="term" value="F:DNA binding"/>
    <property type="evidence" value="ECO:0007669"/>
    <property type="project" value="InterPro"/>
</dbReference>
<feature type="domain" description="SpoVT-AbrB" evidence="1">
    <location>
        <begin position="8"/>
        <end position="53"/>
    </location>
</feature>
<keyword evidence="3" id="KW-1185">Reference proteome</keyword>
<dbReference type="AlphaFoldDB" id="A0A1M4YR69"/>
<sequence>MPIRPEVTRLSSKGQIVLPGAIRHARQWEAGTEFLVQETPEGVLLKPIAKPGQGTARIEDVAGCLKPRRAQVSLDEMNAAIATEAAKRHARGRY</sequence>
<proteinExistence type="predicted"/>
<accession>A0A1M4YR69</accession>
<dbReference type="Proteomes" id="UP000184327">
    <property type="component" value="Unassembled WGS sequence"/>
</dbReference>
<dbReference type="STRING" id="1122156.SAMN02745117_01303"/>
<dbReference type="SUPFAM" id="SSF89447">
    <property type="entry name" value="AbrB/MazE/MraZ-like"/>
    <property type="match status" value="1"/>
</dbReference>
<dbReference type="InterPro" id="IPR037914">
    <property type="entry name" value="SpoVT-AbrB_sf"/>
</dbReference>
<dbReference type="NCBIfam" id="TIGR01439">
    <property type="entry name" value="lp_hng_hel_AbrB"/>
    <property type="match status" value="1"/>
</dbReference>
<protein>
    <submittedName>
        <fullName evidence="2">Looped-hinge helix DNA binding domain-containing protein, AbrB family</fullName>
    </submittedName>
</protein>
<evidence type="ECO:0000313" key="3">
    <source>
        <dbReference type="Proteomes" id="UP000184327"/>
    </source>
</evidence>
<dbReference type="EMBL" id="FQUZ01000012">
    <property type="protein sequence ID" value="SHF08178.1"/>
    <property type="molecule type" value="Genomic_DNA"/>
</dbReference>
<dbReference type="RefSeq" id="WP_073355890.1">
    <property type="nucleotide sequence ID" value="NZ_FQUZ01000012.1"/>
</dbReference>
<evidence type="ECO:0000313" key="2">
    <source>
        <dbReference type="EMBL" id="SHF08178.1"/>
    </source>
</evidence>
<organism evidence="2 3">
    <name type="scientific">Lampropedia hyalina DSM 16112</name>
    <dbReference type="NCBI Taxonomy" id="1122156"/>
    <lineage>
        <taxon>Bacteria</taxon>
        <taxon>Pseudomonadati</taxon>
        <taxon>Pseudomonadota</taxon>
        <taxon>Betaproteobacteria</taxon>
        <taxon>Burkholderiales</taxon>
        <taxon>Comamonadaceae</taxon>
        <taxon>Lampropedia</taxon>
    </lineage>
</organism>
<gene>
    <name evidence="2" type="ORF">SAMN02745117_01303</name>
</gene>
<dbReference type="OrthoDB" id="9811597at2"/>
<reference evidence="2 3" key="1">
    <citation type="submission" date="2016-11" db="EMBL/GenBank/DDBJ databases">
        <authorList>
            <person name="Jaros S."/>
            <person name="Januszkiewicz K."/>
            <person name="Wedrychowicz H."/>
        </authorList>
    </citation>
    <scope>NUCLEOTIDE SEQUENCE [LARGE SCALE GENOMIC DNA]</scope>
    <source>
        <strain evidence="2 3">DSM 16112</strain>
    </source>
</reference>
<name>A0A1M4YR69_9BURK</name>